<dbReference type="Proteomes" id="UP001189429">
    <property type="component" value="Unassembled WGS sequence"/>
</dbReference>
<evidence type="ECO:0000313" key="3">
    <source>
        <dbReference type="Proteomes" id="UP001189429"/>
    </source>
</evidence>
<reference evidence="2" key="1">
    <citation type="submission" date="2023-10" db="EMBL/GenBank/DDBJ databases">
        <authorList>
            <person name="Chen Y."/>
            <person name="Shah S."/>
            <person name="Dougan E. K."/>
            <person name="Thang M."/>
            <person name="Chan C."/>
        </authorList>
    </citation>
    <scope>NUCLEOTIDE SEQUENCE [LARGE SCALE GENOMIC DNA]</scope>
</reference>
<accession>A0ABN9QWA2</accession>
<evidence type="ECO:0000313" key="2">
    <source>
        <dbReference type="EMBL" id="CAK0809584.1"/>
    </source>
</evidence>
<feature type="compositionally biased region" description="Polar residues" evidence="1">
    <location>
        <begin position="96"/>
        <end position="105"/>
    </location>
</feature>
<feature type="compositionally biased region" description="Basic and acidic residues" evidence="1">
    <location>
        <begin position="83"/>
        <end position="95"/>
    </location>
</feature>
<gene>
    <name evidence="2" type="ORF">PCOR1329_LOCUS14806</name>
</gene>
<feature type="region of interest" description="Disordered" evidence="1">
    <location>
        <begin position="63"/>
        <end position="105"/>
    </location>
</feature>
<comment type="caution">
    <text evidence="2">The sequence shown here is derived from an EMBL/GenBank/DDBJ whole genome shotgun (WGS) entry which is preliminary data.</text>
</comment>
<organism evidence="2 3">
    <name type="scientific">Prorocentrum cordatum</name>
    <dbReference type="NCBI Taxonomy" id="2364126"/>
    <lineage>
        <taxon>Eukaryota</taxon>
        <taxon>Sar</taxon>
        <taxon>Alveolata</taxon>
        <taxon>Dinophyceae</taxon>
        <taxon>Prorocentrales</taxon>
        <taxon>Prorocentraceae</taxon>
        <taxon>Prorocentrum</taxon>
    </lineage>
</organism>
<sequence length="105" mass="11023">MAAKVPSRAPCLASETCTYLAPTSAAIAMLFIVARPNAVVASLSMLTASRAWQPVAPELLACSGAAGQREDDPRPGRRARGAQHGDPEMGTERMETTTNSMARHG</sequence>
<evidence type="ECO:0000256" key="1">
    <source>
        <dbReference type="SAM" id="MobiDB-lite"/>
    </source>
</evidence>
<dbReference type="EMBL" id="CAUYUJ010004446">
    <property type="protein sequence ID" value="CAK0809584.1"/>
    <property type="molecule type" value="Genomic_DNA"/>
</dbReference>
<proteinExistence type="predicted"/>
<keyword evidence="3" id="KW-1185">Reference proteome</keyword>
<protein>
    <submittedName>
        <fullName evidence="2">Uncharacterized protein</fullName>
    </submittedName>
</protein>
<name>A0ABN9QWA2_9DINO</name>